<dbReference type="AlphaFoldDB" id="A0A4Q2RMS5"/>
<dbReference type="OrthoDB" id="3788887at2"/>
<sequence>MTPNTNGPDSDERASTPNASGPEGAAGSMGSSSERVGHAGPGQVGADGTRDTSVVDGPPDAPPEQHAGGPEPQPEGVEPKAGYPRLDPRHEHKPHRT</sequence>
<feature type="compositionally biased region" description="Low complexity" evidence="1">
    <location>
        <begin position="19"/>
        <end position="33"/>
    </location>
</feature>
<dbReference type="EMBL" id="SDWS01000015">
    <property type="protein sequence ID" value="RYB88393.1"/>
    <property type="molecule type" value="Genomic_DNA"/>
</dbReference>
<keyword evidence="3" id="KW-1185">Reference proteome</keyword>
<protein>
    <submittedName>
        <fullName evidence="2">Uncharacterized protein</fullName>
    </submittedName>
</protein>
<proteinExistence type="predicted"/>
<reference evidence="2 3" key="1">
    <citation type="submission" date="2019-01" db="EMBL/GenBank/DDBJ databases">
        <title>Novel species of Nocardioides.</title>
        <authorList>
            <person name="Liu Q."/>
            <person name="Xin Y.-H."/>
        </authorList>
    </citation>
    <scope>NUCLEOTIDE SEQUENCE [LARGE SCALE GENOMIC DNA]</scope>
    <source>
        <strain evidence="2 3">HLT3-15</strain>
    </source>
</reference>
<name>A0A4Q2RMS5_9ACTN</name>
<dbReference type="RefSeq" id="WP_129479528.1">
    <property type="nucleotide sequence ID" value="NZ_SDWS01000015.1"/>
</dbReference>
<evidence type="ECO:0000313" key="3">
    <source>
        <dbReference type="Proteomes" id="UP000291838"/>
    </source>
</evidence>
<evidence type="ECO:0000313" key="2">
    <source>
        <dbReference type="EMBL" id="RYB88393.1"/>
    </source>
</evidence>
<feature type="region of interest" description="Disordered" evidence="1">
    <location>
        <begin position="1"/>
        <end position="97"/>
    </location>
</feature>
<dbReference type="Proteomes" id="UP000291838">
    <property type="component" value="Unassembled WGS sequence"/>
</dbReference>
<organism evidence="2 3">
    <name type="scientific">Nocardioides glacieisoli</name>
    <dbReference type="NCBI Taxonomy" id="1168730"/>
    <lineage>
        <taxon>Bacteria</taxon>
        <taxon>Bacillati</taxon>
        <taxon>Actinomycetota</taxon>
        <taxon>Actinomycetes</taxon>
        <taxon>Propionibacteriales</taxon>
        <taxon>Nocardioidaceae</taxon>
        <taxon>Nocardioides</taxon>
    </lineage>
</organism>
<accession>A0A4Q2RMS5</accession>
<gene>
    <name evidence="2" type="ORF">EUA06_21240</name>
</gene>
<comment type="caution">
    <text evidence="2">The sequence shown here is derived from an EMBL/GenBank/DDBJ whole genome shotgun (WGS) entry which is preliminary data.</text>
</comment>
<evidence type="ECO:0000256" key="1">
    <source>
        <dbReference type="SAM" id="MobiDB-lite"/>
    </source>
</evidence>